<dbReference type="Gene3D" id="3.40.50.720">
    <property type="entry name" value="NAD(P)-binding Rossmann-like Domain"/>
    <property type="match status" value="1"/>
</dbReference>
<dbReference type="FunFam" id="3.40.50.720:FF:000084">
    <property type="entry name" value="Short-chain dehydrogenase reductase"/>
    <property type="match status" value="1"/>
</dbReference>
<dbReference type="AlphaFoldDB" id="K6X968"/>
<dbReference type="Proteomes" id="UP000035058">
    <property type="component" value="Unassembled WGS sequence"/>
</dbReference>
<dbReference type="SUPFAM" id="SSF51735">
    <property type="entry name" value="NAD(P)-binding Rossmann-fold domains"/>
    <property type="match status" value="1"/>
</dbReference>
<proteinExistence type="inferred from homology"/>
<protein>
    <submittedName>
        <fullName evidence="3">Putative oxidoreductase</fullName>
    </submittedName>
</protein>
<keyword evidence="4" id="KW-1185">Reference proteome</keyword>
<evidence type="ECO:0000313" key="4">
    <source>
        <dbReference type="Proteomes" id="UP000035058"/>
    </source>
</evidence>
<dbReference type="GO" id="GO:0016616">
    <property type="term" value="F:oxidoreductase activity, acting on the CH-OH group of donors, NAD or NADP as acceptor"/>
    <property type="evidence" value="ECO:0007669"/>
    <property type="project" value="TreeGrafter"/>
</dbReference>
<dbReference type="InterPro" id="IPR020904">
    <property type="entry name" value="Sc_DH/Rdtase_CS"/>
</dbReference>
<name>K6X968_9ACTN</name>
<reference evidence="3 4" key="1">
    <citation type="submission" date="2012-08" db="EMBL/GenBank/DDBJ databases">
        <title>Whole genome shotgun sequence of Gordonia namibiensis NBRC 108229.</title>
        <authorList>
            <person name="Isaki-Nakamura S."/>
            <person name="Hosoyama A."/>
            <person name="Tsuchikane K."/>
            <person name="Katsumata H."/>
            <person name="Baba S."/>
            <person name="Yamazaki S."/>
            <person name="Fujita N."/>
        </authorList>
    </citation>
    <scope>NUCLEOTIDE SEQUENCE [LARGE SCALE GENOMIC DNA]</scope>
    <source>
        <strain evidence="3 4">NBRC 108229</strain>
    </source>
</reference>
<evidence type="ECO:0000313" key="3">
    <source>
        <dbReference type="EMBL" id="GAC02627.1"/>
    </source>
</evidence>
<dbReference type="CDD" id="cd05233">
    <property type="entry name" value="SDR_c"/>
    <property type="match status" value="1"/>
</dbReference>
<dbReference type="PROSITE" id="PS00061">
    <property type="entry name" value="ADH_SHORT"/>
    <property type="match status" value="1"/>
</dbReference>
<evidence type="ECO:0000256" key="1">
    <source>
        <dbReference type="ARBA" id="ARBA00006484"/>
    </source>
</evidence>
<dbReference type="PANTHER" id="PTHR42760:SF133">
    <property type="entry name" value="3-OXOACYL-[ACYL-CARRIER-PROTEIN] REDUCTASE"/>
    <property type="match status" value="1"/>
</dbReference>
<dbReference type="PRINTS" id="PR00080">
    <property type="entry name" value="SDRFAMILY"/>
</dbReference>
<accession>K6X968</accession>
<dbReference type="InterPro" id="IPR036291">
    <property type="entry name" value="NAD(P)-bd_dom_sf"/>
</dbReference>
<dbReference type="PRINTS" id="PR00081">
    <property type="entry name" value="GDHRDH"/>
</dbReference>
<dbReference type="InterPro" id="IPR002347">
    <property type="entry name" value="SDR_fam"/>
</dbReference>
<comment type="similarity">
    <text evidence="1">Belongs to the short-chain dehydrogenases/reductases (SDR) family.</text>
</comment>
<dbReference type="RefSeq" id="WP_006868759.1">
    <property type="nucleotide sequence ID" value="NZ_BAHE01000056.1"/>
</dbReference>
<dbReference type="EMBL" id="BAHE01000056">
    <property type="protein sequence ID" value="GAC02627.1"/>
    <property type="molecule type" value="Genomic_DNA"/>
</dbReference>
<dbReference type="Pfam" id="PF13561">
    <property type="entry name" value="adh_short_C2"/>
    <property type="match status" value="1"/>
</dbReference>
<dbReference type="PANTHER" id="PTHR42760">
    <property type="entry name" value="SHORT-CHAIN DEHYDROGENASES/REDUCTASES FAMILY MEMBER"/>
    <property type="match status" value="1"/>
</dbReference>
<evidence type="ECO:0000256" key="2">
    <source>
        <dbReference type="ARBA" id="ARBA00023002"/>
    </source>
</evidence>
<sequence length="268" mass="27817">MTGARETAARDLEGAGVLITGAAKGIGAATAAAFAARGAVVYPTDVDADRGRAAAAEYGAAERFKVLDVRDEEGWGRVVAEMEADGHPLQVMVNSAGAAIRASLADTPLDGFRRMVDLNLVGTFLGVRTAARHMVAGGAVVNISSLRGVVATAELGAYGASKFGVRALTRVAAIELAHKGIRVNDVCPGSIDTEITAVPDFDHVDVESYVRTIPMQRRGAPEEVAEVILFLAEPRSSYITGVDLLVDGGTGAGVTTPTKNNLDKNTEN</sequence>
<gene>
    <name evidence="3" type="ORF">GONAM_56_00990</name>
</gene>
<keyword evidence="2" id="KW-0560">Oxidoreductase</keyword>
<organism evidence="3 4">
    <name type="scientific">Gordonia namibiensis NBRC 108229</name>
    <dbReference type="NCBI Taxonomy" id="1208314"/>
    <lineage>
        <taxon>Bacteria</taxon>
        <taxon>Bacillati</taxon>
        <taxon>Actinomycetota</taxon>
        <taxon>Actinomycetes</taxon>
        <taxon>Mycobacteriales</taxon>
        <taxon>Gordoniaceae</taxon>
        <taxon>Gordonia</taxon>
    </lineage>
</organism>
<comment type="caution">
    <text evidence="3">The sequence shown here is derived from an EMBL/GenBank/DDBJ whole genome shotgun (WGS) entry which is preliminary data.</text>
</comment>